<sequence length="290" mass="32049">MSQLVWLREAVMGLALGERARSVLNAGPVPAAPVDGAALAAELKRAVNQFKALAMDAGGTQVAYDRLRSDPAYLAFRIELTPQLQRFDPASLPDRATRLAFWINLYNALVIDAVIAFGVQTSVADELAGLSFFQAAAYLIGGQRCSLNDIEHGILRANRGHPFIPGPQFAAGDPRRAWIIDPPDVRIHFALNCASRSCPPIGVYSAEQIDAQLELAMRSFVDADVTIDPARGEIHLSRIFDWYREDFGGPNGIVQLLRQALPDDERRAWLLQAQRGRLVYRPYDWSLNRG</sequence>
<dbReference type="OrthoDB" id="526867at2"/>
<dbReference type="Proteomes" id="UP000078287">
    <property type="component" value="Unassembled WGS sequence"/>
</dbReference>
<dbReference type="AlphaFoldDB" id="A0A178M8G1"/>
<gene>
    <name evidence="2" type="ORF">A6A03_03240</name>
</gene>
<evidence type="ECO:0000259" key="1">
    <source>
        <dbReference type="Pfam" id="PF04784"/>
    </source>
</evidence>
<dbReference type="Pfam" id="PF04784">
    <property type="entry name" value="DUF547"/>
    <property type="match status" value="1"/>
</dbReference>
<protein>
    <recommendedName>
        <fullName evidence="1">DUF547 domain-containing protein</fullName>
    </recommendedName>
</protein>
<organism evidence="2 3">
    <name type="scientific">Chloroflexus islandicus</name>
    <dbReference type="NCBI Taxonomy" id="1707952"/>
    <lineage>
        <taxon>Bacteria</taxon>
        <taxon>Bacillati</taxon>
        <taxon>Chloroflexota</taxon>
        <taxon>Chloroflexia</taxon>
        <taxon>Chloroflexales</taxon>
        <taxon>Chloroflexineae</taxon>
        <taxon>Chloroflexaceae</taxon>
        <taxon>Chloroflexus</taxon>
    </lineage>
</organism>
<dbReference type="PANTHER" id="PTHR46361:SF3">
    <property type="entry name" value="ELECTRON CARRIER_ PROTEIN DISULFIDE OXIDOREDUCTASE"/>
    <property type="match status" value="1"/>
</dbReference>
<reference evidence="2 3" key="1">
    <citation type="submission" date="2016-04" db="EMBL/GenBank/DDBJ databases">
        <title>Chloroflexus islandicus sp. nov., a thermophilic filamentous anoxygenic phototrophic bacterium from geyser Strokkur (Iceland).</title>
        <authorList>
            <person name="Gaisin V.A."/>
            <person name="Kalashnikov A.M."/>
            <person name="Sukhacheva M.V."/>
            <person name="Grouzdev D.S."/>
            <person name="Ivanov T.M."/>
            <person name="Kuznetsov B."/>
            <person name="Gorlenko V.M."/>
        </authorList>
    </citation>
    <scope>NUCLEOTIDE SEQUENCE [LARGE SCALE GENOMIC DNA]</scope>
    <source>
        <strain evidence="3">isl-2</strain>
    </source>
</reference>
<comment type="caution">
    <text evidence="2">The sequence shown here is derived from an EMBL/GenBank/DDBJ whole genome shotgun (WGS) entry which is preliminary data.</text>
</comment>
<dbReference type="PANTHER" id="PTHR46361">
    <property type="entry name" value="ELECTRON CARRIER/ PROTEIN DISULFIDE OXIDOREDUCTASE"/>
    <property type="match status" value="1"/>
</dbReference>
<evidence type="ECO:0000313" key="3">
    <source>
        <dbReference type="Proteomes" id="UP000078287"/>
    </source>
</evidence>
<name>A0A178M8G1_9CHLR</name>
<evidence type="ECO:0000313" key="2">
    <source>
        <dbReference type="EMBL" id="OAN44174.1"/>
    </source>
</evidence>
<accession>A0A178M8G1</accession>
<dbReference type="STRING" id="1707952.A6A03_03240"/>
<feature type="domain" description="DUF547" evidence="1">
    <location>
        <begin position="95"/>
        <end position="221"/>
    </location>
</feature>
<dbReference type="EMBL" id="LWQS01000071">
    <property type="protein sequence ID" value="OAN44174.1"/>
    <property type="molecule type" value="Genomic_DNA"/>
</dbReference>
<dbReference type="RefSeq" id="WP_066789710.1">
    <property type="nucleotide sequence ID" value="NZ_LWQS01000071.1"/>
</dbReference>
<dbReference type="InterPro" id="IPR006869">
    <property type="entry name" value="DUF547"/>
</dbReference>
<proteinExistence type="predicted"/>
<keyword evidence="3" id="KW-1185">Reference proteome</keyword>